<name>A0A484L0Q0_9ASTE</name>
<dbReference type="GO" id="GO:0005736">
    <property type="term" value="C:RNA polymerase I complex"/>
    <property type="evidence" value="ECO:0007669"/>
    <property type="project" value="TreeGrafter"/>
</dbReference>
<dbReference type="Gene3D" id="2.40.50.1060">
    <property type="match status" value="1"/>
</dbReference>
<evidence type="ECO:0000256" key="2">
    <source>
        <dbReference type="ARBA" id="ARBA00022478"/>
    </source>
</evidence>
<dbReference type="OrthoDB" id="10250504at2759"/>
<protein>
    <recommendedName>
        <fullName evidence="5">DNA-directed RNA polymerase subunit</fullName>
    </recommendedName>
</protein>
<dbReference type="GO" id="GO:0006362">
    <property type="term" value="P:transcription elongation by RNA polymerase I"/>
    <property type="evidence" value="ECO:0007669"/>
    <property type="project" value="TreeGrafter"/>
</dbReference>
<accession>A0A484L0Q0</accession>
<dbReference type="InterPro" id="IPR045113">
    <property type="entry name" value="Rpb7-like"/>
</dbReference>
<proteinExistence type="predicted"/>
<dbReference type="InterPro" id="IPR036898">
    <property type="entry name" value="RNA_pol_Rpb7-like_N_sf"/>
</dbReference>
<dbReference type="PANTHER" id="PTHR12709">
    <property type="entry name" value="DNA-DIRECTED RNA POLYMERASE II, III"/>
    <property type="match status" value="1"/>
</dbReference>
<gene>
    <name evidence="6" type="ORF">CCAM_LOCUS11188</name>
</gene>
<keyword evidence="3 5" id="KW-0804">Transcription</keyword>
<keyword evidence="4 5" id="KW-0539">Nucleus</keyword>
<keyword evidence="2 5" id="KW-0240">DNA-directed RNA polymerase</keyword>
<evidence type="ECO:0000313" key="7">
    <source>
        <dbReference type="Proteomes" id="UP000595140"/>
    </source>
</evidence>
<comment type="subcellular location">
    <subcellularLocation>
        <location evidence="1 5">Nucleus</location>
    </subcellularLocation>
</comment>
<keyword evidence="7" id="KW-1185">Reference proteome</keyword>
<evidence type="ECO:0000256" key="3">
    <source>
        <dbReference type="ARBA" id="ARBA00023163"/>
    </source>
</evidence>
<dbReference type="GO" id="GO:0006352">
    <property type="term" value="P:DNA-templated transcription initiation"/>
    <property type="evidence" value="ECO:0007669"/>
    <property type="project" value="UniProtKB-UniRule"/>
</dbReference>
<dbReference type="Gene3D" id="3.30.1490.120">
    <property type="entry name" value="RNA polymerase Rpb7-like, N-terminal domain"/>
    <property type="match status" value="1"/>
</dbReference>
<dbReference type="Proteomes" id="UP000595140">
    <property type="component" value="Unassembled WGS sequence"/>
</dbReference>
<organism evidence="6 7">
    <name type="scientific">Cuscuta campestris</name>
    <dbReference type="NCBI Taxonomy" id="132261"/>
    <lineage>
        <taxon>Eukaryota</taxon>
        <taxon>Viridiplantae</taxon>
        <taxon>Streptophyta</taxon>
        <taxon>Embryophyta</taxon>
        <taxon>Tracheophyta</taxon>
        <taxon>Spermatophyta</taxon>
        <taxon>Magnoliopsida</taxon>
        <taxon>eudicotyledons</taxon>
        <taxon>Gunneridae</taxon>
        <taxon>Pentapetalae</taxon>
        <taxon>asterids</taxon>
        <taxon>lamiids</taxon>
        <taxon>Solanales</taxon>
        <taxon>Convolvulaceae</taxon>
        <taxon>Cuscuteae</taxon>
        <taxon>Cuscuta</taxon>
        <taxon>Cuscuta subgen. Grammica</taxon>
        <taxon>Cuscuta sect. Cleistogrammica</taxon>
    </lineage>
</organism>
<evidence type="ECO:0000256" key="1">
    <source>
        <dbReference type="ARBA" id="ARBA00004123"/>
    </source>
</evidence>
<dbReference type="EMBL" id="OOIL02000780">
    <property type="protein sequence ID" value="VFQ69412.1"/>
    <property type="molecule type" value="Genomic_DNA"/>
</dbReference>
<evidence type="ECO:0000313" key="6">
    <source>
        <dbReference type="EMBL" id="VFQ69412.1"/>
    </source>
</evidence>
<evidence type="ECO:0000256" key="5">
    <source>
        <dbReference type="RuleBase" id="RU369086"/>
    </source>
</evidence>
<evidence type="ECO:0000256" key="4">
    <source>
        <dbReference type="ARBA" id="ARBA00023242"/>
    </source>
</evidence>
<sequence>MEALQRCDANLVVYVHPSKSKNVKDAIHRELSSLLFKFSDAFDGVVLAYEPEFRVTLAKILPGIQPYFGVTFQAKLLTFHPKKDMTLEGEVVKVSLQSIHMIVLGFSSAVIADEDLCEKFKYKFKHGEEVFVSRSHKRHKIKVGTIVRFTVKSFDEEVLHICGSLTPPNTGSVQWLERNAD</sequence>
<comment type="function">
    <text evidence="5">DNA-dependent RNA polymerase which catalyzes the transcription of DNA into RNA using the four ribonucleoside triphosphates as substrates.</text>
</comment>
<dbReference type="AlphaFoldDB" id="A0A484L0Q0"/>
<dbReference type="PANTHER" id="PTHR12709:SF5">
    <property type="entry name" value="DNA-DIRECTED RNA POLYMERASE I SUBUNIT RPA43"/>
    <property type="match status" value="1"/>
</dbReference>
<reference evidence="6 7" key="1">
    <citation type="submission" date="2018-04" db="EMBL/GenBank/DDBJ databases">
        <authorList>
            <person name="Vogel A."/>
        </authorList>
    </citation>
    <scope>NUCLEOTIDE SEQUENCE [LARGE SCALE GENOMIC DNA]</scope>
</reference>